<name>X6NZ86_RETFI</name>
<dbReference type="Proteomes" id="UP000023152">
    <property type="component" value="Unassembled WGS sequence"/>
</dbReference>
<dbReference type="OrthoDB" id="270449at2759"/>
<gene>
    <name evidence="1" type="ORF">RFI_05970</name>
</gene>
<dbReference type="InterPro" id="IPR021259">
    <property type="entry name" value="DUF2817"/>
</dbReference>
<dbReference type="Gene3D" id="3.40.630.10">
    <property type="entry name" value="Zn peptidases"/>
    <property type="match status" value="1"/>
</dbReference>
<dbReference type="SUPFAM" id="SSF53187">
    <property type="entry name" value="Zn-dependent exopeptidases"/>
    <property type="match status" value="1"/>
</dbReference>
<evidence type="ECO:0000313" key="1">
    <source>
        <dbReference type="EMBL" id="ETO31154.1"/>
    </source>
</evidence>
<evidence type="ECO:0008006" key="3">
    <source>
        <dbReference type="Google" id="ProtNLM"/>
    </source>
</evidence>
<dbReference type="EMBL" id="ASPP01005110">
    <property type="protein sequence ID" value="ETO31154.1"/>
    <property type="molecule type" value="Genomic_DNA"/>
</dbReference>
<organism evidence="1 2">
    <name type="scientific">Reticulomyxa filosa</name>
    <dbReference type="NCBI Taxonomy" id="46433"/>
    <lineage>
        <taxon>Eukaryota</taxon>
        <taxon>Sar</taxon>
        <taxon>Rhizaria</taxon>
        <taxon>Retaria</taxon>
        <taxon>Foraminifera</taxon>
        <taxon>Monothalamids</taxon>
        <taxon>Reticulomyxidae</taxon>
        <taxon>Reticulomyxa</taxon>
    </lineage>
</organism>
<accession>X6NZ86</accession>
<dbReference type="AlphaFoldDB" id="X6NZ86"/>
<evidence type="ECO:0000313" key="2">
    <source>
        <dbReference type="Proteomes" id="UP000023152"/>
    </source>
</evidence>
<protein>
    <recommendedName>
        <fullName evidence="3">DUF2817 domain-containing protein</fullName>
    </recommendedName>
</protein>
<sequence length="386" mass="44849">MELRSPATWTWDNIRLYFQKNQPRKEVLVAWSYNLLVFSVGFEVKRVEHKHKKAELEIRNLKYAPYFSVDYKSAREKFRDSLKQLLSSKEIEKYLVSYVLPTQPSSEMDCSIDIGYVPGSKSNKHLIIHVSGTHGVEGFAGSAIQVYLLQKVLPNLGYGTPSAENLEEKKEEEKGRPHILFIHAMNPTGMTMNRRFTQDNIDLNRNAIFDDDKWRKVTQMDYVAEAEVNGVRETYKPNREYKNFQWAVQSNDEQSGHYWTDFDQQGLFFGGLGLSPEHTFLRYFLTGEKQPKSTTSTHDKQMRCLKDVCGSKIEEFKKISLIDVHTGLGKHGVDTLLTSTVEDYDKTRKLFKDNQSYLKNGKHILNILCYYCCSNPFATQEKFFFF</sequence>
<dbReference type="Pfam" id="PF10994">
    <property type="entry name" value="DUF2817"/>
    <property type="match status" value="1"/>
</dbReference>
<proteinExistence type="predicted"/>
<keyword evidence="2" id="KW-1185">Reference proteome</keyword>
<comment type="caution">
    <text evidence="1">The sequence shown here is derived from an EMBL/GenBank/DDBJ whole genome shotgun (WGS) entry which is preliminary data.</text>
</comment>
<reference evidence="1 2" key="1">
    <citation type="journal article" date="2013" name="Curr. Biol.">
        <title>The Genome of the Foraminiferan Reticulomyxa filosa.</title>
        <authorList>
            <person name="Glockner G."/>
            <person name="Hulsmann N."/>
            <person name="Schleicher M."/>
            <person name="Noegel A.A."/>
            <person name="Eichinger L."/>
            <person name="Gallinger C."/>
            <person name="Pawlowski J."/>
            <person name="Sierra R."/>
            <person name="Euteneuer U."/>
            <person name="Pillet L."/>
            <person name="Moustafa A."/>
            <person name="Platzer M."/>
            <person name="Groth M."/>
            <person name="Szafranski K."/>
            <person name="Schliwa M."/>
        </authorList>
    </citation>
    <scope>NUCLEOTIDE SEQUENCE [LARGE SCALE GENOMIC DNA]</scope>
</reference>